<proteinExistence type="predicted"/>
<reference evidence="1" key="2">
    <citation type="journal article" date="2015" name="Data Brief">
        <title>Shoot transcriptome of the giant reed, Arundo donax.</title>
        <authorList>
            <person name="Barrero R.A."/>
            <person name="Guerrero F.D."/>
            <person name="Moolhuijzen P."/>
            <person name="Goolsby J.A."/>
            <person name="Tidwell J."/>
            <person name="Bellgard S.E."/>
            <person name="Bellgard M.I."/>
        </authorList>
    </citation>
    <scope>NUCLEOTIDE SEQUENCE</scope>
    <source>
        <tissue evidence="1">Shoot tissue taken approximately 20 cm above the soil surface</tissue>
    </source>
</reference>
<reference evidence="1" key="1">
    <citation type="submission" date="2014-09" db="EMBL/GenBank/DDBJ databases">
        <authorList>
            <person name="Magalhaes I.L.F."/>
            <person name="Oliveira U."/>
            <person name="Santos F.R."/>
            <person name="Vidigal T.H.D.A."/>
            <person name="Brescovit A.D."/>
            <person name="Santos A.J."/>
        </authorList>
    </citation>
    <scope>NUCLEOTIDE SEQUENCE</scope>
    <source>
        <tissue evidence="1">Shoot tissue taken approximately 20 cm above the soil surface</tissue>
    </source>
</reference>
<organism evidence="1">
    <name type="scientific">Arundo donax</name>
    <name type="common">Giant reed</name>
    <name type="synonym">Donax arundinaceus</name>
    <dbReference type="NCBI Taxonomy" id="35708"/>
    <lineage>
        <taxon>Eukaryota</taxon>
        <taxon>Viridiplantae</taxon>
        <taxon>Streptophyta</taxon>
        <taxon>Embryophyta</taxon>
        <taxon>Tracheophyta</taxon>
        <taxon>Spermatophyta</taxon>
        <taxon>Magnoliopsida</taxon>
        <taxon>Liliopsida</taxon>
        <taxon>Poales</taxon>
        <taxon>Poaceae</taxon>
        <taxon>PACMAD clade</taxon>
        <taxon>Arundinoideae</taxon>
        <taxon>Arundineae</taxon>
        <taxon>Arundo</taxon>
    </lineage>
</organism>
<sequence length="58" mass="6426">MRQGSPEEQAGADERIRHVHILDIACIIDLVIGTCNGIEASELYHWYGSGDLNRMACP</sequence>
<name>A0A0A9GLH5_ARUDO</name>
<protein>
    <submittedName>
        <fullName evidence="1">Uncharacterized protein</fullName>
    </submittedName>
</protein>
<dbReference type="EMBL" id="GBRH01173637">
    <property type="protein sequence ID" value="JAE24259.1"/>
    <property type="molecule type" value="Transcribed_RNA"/>
</dbReference>
<accession>A0A0A9GLH5</accession>
<evidence type="ECO:0000313" key="1">
    <source>
        <dbReference type="EMBL" id="JAE24259.1"/>
    </source>
</evidence>
<dbReference type="AlphaFoldDB" id="A0A0A9GLH5"/>